<name>A0AAE0XXI9_9GAST</name>
<accession>A0AAE0XXI9</accession>
<proteinExistence type="predicted"/>
<dbReference type="EMBL" id="JAWDGP010007369">
    <property type="protein sequence ID" value="KAK3722812.1"/>
    <property type="molecule type" value="Genomic_DNA"/>
</dbReference>
<feature type="region of interest" description="Disordered" evidence="1">
    <location>
        <begin position="1"/>
        <end position="26"/>
    </location>
</feature>
<reference evidence="2" key="1">
    <citation type="journal article" date="2023" name="G3 (Bethesda)">
        <title>A reference genome for the long-term kleptoplast-retaining sea slug Elysia crispata morphotype clarki.</title>
        <authorList>
            <person name="Eastman K.E."/>
            <person name="Pendleton A.L."/>
            <person name="Shaikh M.A."/>
            <person name="Suttiyut T."/>
            <person name="Ogas R."/>
            <person name="Tomko P."/>
            <person name="Gavelis G."/>
            <person name="Widhalm J.R."/>
            <person name="Wisecaver J.H."/>
        </authorList>
    </citation>
    <scope>NUCLEOTIDE SEQUENCE</scope>
    <source>
        <strain evidence="2">ECLA1</strain>
    </source>
</reference>
<protein>
    <submittedName>
        <fullName evidence="2">Uncharacterized protein</fullName>
    </submittedName>
</protein>
<dbReference type="Proteomes" id="UP001283361">
    <property type="component" value="Unassembled WGS sequence"/>
</dbReference>
<dbReference type="AlphaFoldDB" id="A0AAE0XXI9"/>
<evidence type="ECO:0000256" key="1">
    <source>
        <dbReference type="SAM" id="MobiDB-lite"/>
    </source>
</evidence>
<organism evidence="2 3">
    <name type="scientific">Elysia crispata</name>
    <name type="common">lettuce slug</name>
    <dbReference type="NCBI Taxonomy" id="231223"/>
    <lineage>
        <taxon>Eukaryota</taxon>
        <taxon>Metazoa</taxon>
        <taxon>Spiralia</taxon>
        <taxon>Lophotrochozoa</taxon>
        <taxon>Mollusca</taxon>
        <taxon>Gastropoda</taxon>
        <taxon>Heterobranchia</taxon>
        <taxon>Euthyneura</taxon>
        <taxon>Panpulmonata</taxon>
        <taxon>Sacoglossa</taxon>
        <taxon>Placobranchoidea</taxon>
        <taxon>Plakobranchidae</taxon>
        <taxon>Elysia</taxon>
    </lineage>
</organism>
<evidence type="ECO:0000313" key="2">
    <source>
        <dbReference type="EMBL" id="KAK3722812.1"/>
    </source>
</evidence>
<keyword evidence="3" id="KW-1185">Reference proteome</keyword>
<evidence type="ECO:0000313" key="3">
    <source>
        <dbReference type="Proteomes" id="UP001283361"/>
    </source>
</evidence>
<gene>
    <name evidence="2" type="ORF">RRG08_040197</name>
</gene>
<sequence length="67" mass="7434">MLGDVTPSGGKDNGGLFEVETKQHQDKRRGIIIEPRANTLEGAGVNLDPAEREKFVDETEKKPVKWT</sequence>
<comment type="caution">
    <text evidence="2">The sequence shown here is derived from an EMBL/GenBank/DDBJ whole genome shotgun (WGS) entry which is preliminary data.</text>
</comment>